<dbReference type="PROSITE" id="PS51257">
    <property type="entry name" value="PROKAR_LIPOPROTEIN"/>
    <property type="match status" value="1"/>
</dbReference>
<dbReference type="EMBL" id="PYMB01000009">
    <property type="protein sequence ID" value="PSW10830.1"/>
    <property type="molecule type" value="Genomic_DNA"/>
</dbReference>
<dbReference type="Gene3D" id="3.40.50.1820">
    <property type="entry name" value="alpha/beta hydrolase"/>
    <property type="match status" value="1"/>
</dbReference>
<dbReference type="AlphaFoldDB" id="A0A2T3NAR7"/>
<evidence type="ECO:0000313" key="3">
    <source>
        <dbReference type="Proteomes" id="UP000241346"/>
    </source>
</evidence>
<organism evidence="2 3">
    <name type="scientific">Photobacterium rosenbergii</name>
    <dbReference type="NCBI Taxonomy" id="294936"/>
    <lineage>
        <taxon>Bacteria</taxon>
        <taxon>Pseudomonadati</taxon>
        <taxon>Pseudomonadota</taxon>
        <taxon>Gammaproteobacteria</taxon>
        <taxon>Vibrionales</taxon>
        <taxon>Vibrionaceae</taxon>
        <taxon>Photobacterium</taxon>
    </lineage>
</organism>
<keyword evidence="2" id="KW-0378">Hydrolase</keyword>
<dbReference type="PANTHER" id="PTHR37946:SF1">
    <property type="entry name" value="SLL1969 PROTEIN"/>
    <property type="match status" value="1"/>
</dbReference>
<dbReference type="PANTHER" id="PTHR37946">
    <property type="entry name" value="SLL1969 PROTEIN"/>
    <property type="match status" value="1"/>
</dbReference>
<accession>A0A2T3NAR7</accession>
<name>A0A2T3NAR7_9GAMM</name>
<evidence type="ECO:0000313" key="2">
    <source>
        <dbReference type="EMBL" id="PSW10830.1"/>
    </source>
</evidence>
<dbReference type="Pfam" id="PF00561">
    <property type="entry name" value="Abhydrolase_1"/>
    <property type="match status" value="1"/>
</dbReference>
<dbReference type="SUPFAM" id="SSF53474">
    <property type="entry name" value="alpha/beta-Hydrolases"/>
    <property type="match status" value="1"/>
</dbReference>
<protein>
    <submittedName>
        <fullName evidence="2">Alpha/beta hydrolase</fullName>
    </submittedName>
</protein>
<feature type="domain" description="AB hydrolase-1" evidence="1">
    <location>
        <begin position="31"/>
        <end position="135"/>
    </location>
</feature>
<evidence type="ECO:0000259" key="1">
    <source>
        <dbReference type="Pfam" id="PF00561"/>
    </source>
</evidence>
<gene>
    <name evidence="2" type="ORF">C9J01_17680</name>
</gene>
<proteinExistence type="predicted"/>
<dbReference type="InterPro" id="IPR029058">
    <property type="entry name" value="AB_hydrolase_fold"/>
</dbReference>
<dbReference type="Proteomes" id="UP000241346">
    <property type="component" value="Unassembled WGS sequence"/>
</dbReference>
<sequence length="244" mass="26271">MKPKHSLITLSLLGLLTACSSQPEVTDNSDVVVLAHGLARSSNAMWKMKDNLEQAGFAVCTIDYSTIGVALDDMLDDTRQQIKGCISRGGRTHFIGHSLGGLVIRDYLAQHPVDTQQLGKVIFMGTPNQGSEVADHMQDNFLMGIGGEVSQSLISGERSLGNQLPVPDYPVGIIAGTKSSFATKSYFDVANDGLVSVDSAKVASMDDFIALKVSHTAMRYSQSVSDQAIHYLKHGQFDHTGSLR</sequence>
<comment type="caution">
    <text evidence="2">The sequence shown here is derived from an EMBL/GenBank/DDBJ whole genome shotgun (WGS) entry which is preliminary data.</text>
</comment>
<dbReference type="RefSeq" id="WP_107299466.1">
    <property type="nucleotide sequence ID" value="NZ_PYMB01000009.1"/>
</dbReference>
<dbReference type="OrthoDB" id="556502at2"/>
<reference evidence="2 3" key="1">
    <citation type="submission" date="2018-03" db="EMBL/GenBank/DDBJ databases">
        <title>Whole genome sequencing of Histamine producing bacteria.</title>
        <authorList>
            <person name="Butler K."/>
        </authorList>
    </citation>
    <scope>NUCLEOTIDE SEQUENCE [LARGE SCALE GENOMIC DNA]</scope>
    <source>
        <strain evidence="2 3">DSM 19138</strain>
    </source>
</reference>
<dbReference type="InterPro" id="IPR000073">
    <property type="entry name" value="AB_hydrolase_1"/>
</dbReference>
<dbReference type="GO" id="GO:0016787">
    <property type="term" value="F:hydrolase activity"/>
    <property type="evidence" value="ECO:0007669"/>
    <property type="project" value="UniProtKB-KW"/>
</dbReference>